<reference evidence="1 2" key="1">
    <citation type="journal article" date="2017" name="MBio">
        <title>Type VI secretion-mediated competition in the bee gut microbiome.</title>
        <authorList>
            <person name="Steele M.I."/>
            <person name="Kwong W.K."/>
            <person name="Powell J.E."/>
            <person name="Whiteley M."/>
            <person name="Moran N.A."/>
        </authorList>
    </citation>
    <scope>NUCLEOTIDE SEQUENCE [LARGE SCALE GENOMIC DNA]</scope>
    <source>
        <strain evidence="1 2">Ruf1-X</strain>
    </source>
</reference>
<evidence type="ECO:0000313" key="2">
    <source>
        <dbReference type="Proteomes" id="UP000229970"/>
    </source>
</evidence>
<proteinExistence type="predicted"/>
<dbReference type="RefSeq" id="WP_037490940.1">
    <property type="nucleotide sequence ID" value="NZ_MEIP01000001.1"/>
</dbReference>
<gene>
    <name evidence="1" type="ORF">BHC46_00430</name>
</gene>
<comment type="caution">
    <text evidence="1">The sequence shown here is derived from an EMBL/GenBank/DDBJ whole genome shotgun (WGS) entry which is preliminary data.</text>
</comment>
<dbReference type="AlphaFoldDB" id="A0A2N9XQD1"/>
<dbReference type="Proteomes" id="UP000229970">
    <property type="component" value="Unassembled WGS sequence"/>
</dbReference>
<accession>A0A2N9XQD1</accession>
<protein>
    <recommendedName>
        <fullName evidence="3">Lipopolysaccharide biosynthesis protein</fullName>
    </recommendedName>
</protein>
<evidence type="ECO:0000313" key="1">
    <source>
        <dbReference type="EMBL" id="PIT50536.1"/>
    </source>
</evidence>
<sequence length="358" mass="41949">MLKNTIILAMPSYSDFATAIKNHLEYHDFKVTFIDCTPEKLKKNIDANFRYPSLKSHLIHTARKILLSDYSYKTHLKEQIYNQKLQENMQSILGSNFYDYTLVIRPDLFPLPALQLLKKHTKTKFIGYQWNGIKRFPKTIPTIGLFDRFFVFDPMDLNNPEYSQYQLNGISNFYFDKHLPQAIPHSNSIAYFVGLHVDSRITTIEACANALIQNGVNLNFNIKFRPSEAYKTTLYSCRQINAIPENITFEDNLQHINMADILIDIINPVHNGLSFRIFEALYYKKKLITNNTQIKNYDFYHPDNILIWNKTEDLQQITDFLAKPLVSINPDIIQKYSFGNWIRNILNKPPFQPISIIY</sequence>
<evidence type="ECO:0008006" key="3">
    <source>
        <dbReference type="Google" id="ProtNLM"/>
    </source>
</evidence>
<organism evidence="1 2">
    <name type="scientific">Snodgrassella alvi</name>
    <dbReference type="NCBI Taxonomy" id="1196083"/>
    <lineage>
        <taxon>Bacteria</taxon>
        <taxon>Pseudomonadati</taxon>
        <taxon>Pseudomonadota</taxon>
        <taxon>Betaproteobacteria</taxon>
        <taxon>Neisseriales</taxon>
        <taxon>Neisseriaceae</taxon>
        <taxon>Snodgrassella</taxon>
    </lineage>
</organism>
<dbReference type="OrthoDB" id="3251881at2"/>
<name>A0A2N9XQD1_9NEIS</name>
<dbReference type="EMBL" id="MEIP01000001">
    <property type="protein sequence ID" value="PIT50536.1"/>
    <property type="molecule type" value="Genomic_DNA"/>
</dbReference>